<evidence type="ECO:0000256" key="3">
    <source>
        <dbReference type="ARBA" id="ARBA00023015"/>
    </source>
</evidence>
<proteinExistence type="inferred from homology"/>
<dbReference type="Proteomes" id="UP000525078">
    <property type="component" value="Unassembled WGS sequence"/>
</dbReference>
<feature type="domain" description="Calmodulin binding protein-like N-terminal" evidence="9">
    <location>
        <begin position="89"/>
        <end position="235"/>
    </location>
</feature>
<reference evidence="14 15" key="1">
    <citation type="journal article" date="2020" name="bioRxiv">
        <title>Sequence and annotation of 42 cannabis genomes reveals extensive copy number variation in cannabinoid synthesis and pathogen resistance genes.</title>
        <authorList>
            <person name="Mckernan K.J."/>
            <person name="Helbert Y."/>
            <person name="Kane L.T."/>
            <person name="Ebling H."/>
            <person name="Zhang L."/>
            <person name="Liu B."/>
            <person name="Eaton Z."/>
            <person name="Mclaughlin S."/>
            <person name="Kingan S."/>
            <person name="Baybayan P."/>
            <person name="Concepcion G."/>
            <person name="Jordan M."/>
            <person name="Riva A."/>
            <person name="Barbazuk W."/>
            <person name="Harkins T."/>
        </authorList>
    </citation>
    <scope>NUCLEOTIDE SEQUENCE [LARGE SCALE GENOMIC DNA]</scope>
    <source>
        <strain evidence="14 15">cv. Jamaican Lion 4</strain>
        <strain evidence="12">Father</strain>
        <strain evidence="13">Mother</strain>
        <tissue evidence="13">Leaf</tissue>
    </source>
</reference>
<keyword evidence="3" id="KW-0805">Transcription regulation</keyword>
<evidence type="ECO:0000256" key="6">
    <source>
        <dbReference type="ARBA" id="ARBA00023163"/>
    </source>
</evidence>
<keyword evidence="7" id="KW-0539">Nucleus</keyword>
<keyword evidence="6" id="KW-0804">Transcription</keyword>
<dbReference type="GO" id="GO:0005634">
    <property type="term" value="C:nucleus"/>
    <property type="evidence" value="ECO:0007669"/>
    <property type="project" value="UniProtKB-SubCell"/>
</dbReference>
<dbReference type="EMBL" id="JAATIQ010000369">
    <property type="protein sequence ID" value="KAF4359264.1"/>
    <property type="molecule type" value="Genomic_DNA"/>
</dbReference>
<keyword evidence="15" id="KW-1185">Reference proteome</keyword>
<organism evidence="13 14">
    <name type="scientific">Cannabis sativa</name>
    <name type="common">Hemp</name>
    <name type="synonym">Marijuana</name>
    <dbReference type="NCBI Taxonomy" id="3483"/>
    <lineage>
        <taxon>Eukaryota</taxon>
        <taxon>Viridiplantae</taxon>
        <taxon>Streptophyta</taxon>
        <taxon>Embryophyta</taxon>
        <taxon>Tracheophyta</taxon>
        <taxon>Spermatophyta</taxon>
        <taxon>Magnoliopsida</taxon>
        <taxon>eudicotyledons</taxon>
        <taxon>Gunneridae</taxon>
        <taxon>Pentapetalae</taxon>
        <taxon>rosids</taxon>
        <taxon>fabids</taxon>
        <taxon>Rosales</taxon>
        <taxon>Cannabaceae</taxon>
        <taxon>Cannabis</taxon>
    </lineage>
</organism>
<evidence type="ECO:0000259" key="11">
    <source>
        <dbReference type="Pfam" id="PF20452"/>
    </source>
</evidence>
<comment type="similarity">
    <text evidence="2">Belongs to the plant ACBP60 protein family.</text>
</comment>
<dbReference type="EMBL" id="JAATIP010000031">
    <property type="protein sequence ID" value="KAF4389795.1"/>
    <property type="molecule type" value="Genomic_DNA"/>
</dbReference>
<comment type="caution">
    <text evidence="13">The sequence shown here is derived from an EMBL/GenBank/DDBJ whole genome shotgun (WGS) entry which is preliminary data.</text>
</comment>
<evidence type="ECO:0000313" key="14">
    <source>
        <dbReference type="Proteomes" id="UP000525078"/>
    </source>
</evidence>
<dbReference type="GO" id="GO:0080142">
    <property type="term" value="P:regulation of salicylic acid biosynthetic process"/>
    <property type="evidence" value="ECO:0007669"/>
    <property type="project" value="TreeGrafter"/>
</dbReference>
<comment type="subcellular location">
    <subcellularLocation>
        <location evidence="1">Nucleus</location>
    </subcellularLocation>
</comment>
<dbReference type="GO" id="GO:0005516">
    <property type="term" value="F:calmodulin binding"/>
    <property type="evidence" value="ECO:0007669"/>
    <property type="project" value="InterPro"/>
</dbReference>
<evidence type="ECO:0000256" key="4">
    <source>
        <dbReference type="ARBA" id="ARBA00023125"/>
    </source>
</evidence>
<keyword evidence="5" id="KW-0010">Activator</keyword>
<name>A0A7J6H3V6_CANSA</name>
<feature type="domain" description="Calmodulin binding protein C-terminal" evidence="11">
    <location>
        <begin position="317"/>
        <end position="376"/>
    </location>
</feature>
<dbReference type="Pfam" id="PF20451">
    <property type="entry name" value="Calmod_bind_M"/>
    <property type="match status" value="1"/>
</dbReference>
<evidence type="ECO:0000256" key="1">
    <source>
        <dbReference type="ARBA" id="ARBA00004123"/>
    </source>
</evidence>
<dbReference type="GO" id="GO:0003700">
    <property type="term" value="F:DNA-binding transcription factor activity"/>
    <property type="evidence" value="ECO:0007669"/>
    <property type="project" value="TreeGrafter"/>
</dbReference>
<evidence type="ECO:0000259" key="10">
    <source>
        <dbReference type="Pfam" id="PF20451"/>
    </source>
</evidence>
<evidence type="ECO:0000256" key="5">
    <source>
        <dbReference type="ARBA" id="ARBA00023159"/>
    </source>
</evidence>
<dbReference type="PANTHER" id="PTHR31713:SF43">
    <property type="entry name" value="CALMODULIN-BINDING PROTEIN 60 G"/>
    <property type="match status" value="1"/>
</dbReference>
<dbReference type="AlphaFoldDB" id="A0A7J6H3V6"/>
<evidence type="ECO:0000313" key="13">
    <source>
        <dbReference type="EMBL" id="KAF4389795.1"/>
    </source>
</evidence>
<dbReference type="InterPro" id="IPR012416">
    <property type="entry name" value="CBP60"/>
</dbReference>
<dbReference type="Pfam" id="PF07887">
    <property type="entry name" value="Calmodulin_bind"/>
    <property type="match status" value="1"/>
</dbReference>
<evidence type="ECO:0008006" key="16">
    <source>
        <dbReference type="Google" id="ProtNLM"/>
    </source>
</evidence>
<accession>A0A7J6H3V6</accession>
<gene>
    <name evidence="13" type="ORF">F8388_009928</name>
    <name evidence="12" type="ORF">G4B88_024228</name>
</gene>
<dbReference type="Proteomes" id="UP000583929">
    <property type="component" value="Unassembled WGS sequence"/>
</dbReference>
<evidence type="ECO:0000259" key="9">
    <source>
        <dbReference type="Pfam" id="PF07887"/>
    </source>
</evidence>
<dbReference type="Pfam" id="PF20452">
    <property type="entry name" value="Calmod_bind_C"/>
    <property type="match status" value="1"/>
</dbReference>
<evidence type="ECO:0000256" key="2">
    <source>
        <dbReference type="ARBA" id="ARBA00007214"/>
    </source>
</evidence>
<evidence type="ECO:0000313" key="15">
    <source>
        <dbReference type="Proteomes" id="UP000583929"/>
    </source>
</evidence>
<sequence length="572" mass="65313">MTHKRHSPQQARSSSSSSDGFPIPIRDSKKKPIFKSVVGNLTRGFSLNEAQWEPFLRRVIRDQVESTICSVLNLRPSDYQANSSEGGGLRLQFVTELPNTIFTNSKIQTEQETPVQIILTDANNNIVNSGPYSSLKVEVVPLNGEFGSDDQEEWTEKEFNDKVVREREGKRPLVTGELNFNLRNGVANVGNVSFTDNSSWIRSRKFRLGVRALQKVCGEIRIREARSGAFKVKDHRGESYRKHHPPYLHDEVWRLEKIAKDGVFHKKLAASRIETVKDFLQLYMKNRSGLRKILPGISNKVWNAIVEHALNYVNDNKFYAYHRAEHDVSIYFNSVLKFEGATFCGRFFSPEELNPSQRVLVENLKQQVYKNEIELVPIDDLSTADIPRPLPSLQAAQYNDFSITQEVTQPMIELGLSQSSTLPSYPCEAAEVSHQLELSSAPQNNNHSFQVFSQNHRNSFSMEDFLSSQYNVGSNWSSNGLQEPVVLSSHFVTENMFHQLQSPTWEQGPNFISFTPNTEAEQDLSPQIPDFFHTSKDRKRKASWCKLRAAFKCWLSVKLAARKVARPMYLSY</sequence>
<dbReference type="PANTHER" id="PTHR31713">
    <property type="entry name" value="OS02G0177800 PROTEIN"/>
    <property type="match status" value="1"/>
</dbReference>
<feature type="domain" description="Calmodulin binding protein central" evidence="10">
    <location>
        <begin position="248"/>
        <end position="309"/>
    </location>
</feature>
<protein>
    <recommendedName>
        <fullName evidence="16">Calmodulin-binding protein</fullName>
    </recommendedName>
</protein>
<dbReference type="GO" id="GO:0043565">
    <property type="term" value="F:sequence-specific DNA binding"/>
    <property type="evidence" value="ECO:0007669"/>
    <property type="project" value="TreeGrafter"/>
</dbReference>
<dbReference type="InterPro" id="IPR046830">
    <property type="entry name" value="Calmod_bind_M"/>
</dbReference>
<evidence type="ECO:0000313" key="12">
    <source>
        <dbReference type="EMBL" id="KAF4359264.1"/>
    </source>
</evidence>
<evidence type="ECO:0000256" key="7">
    <source>
        <dbReference type="ARBA" id="ARBA00023242"/>
    </source>
</evidence>
<evidence type="ECO:0000256" key="8">
    <source>
        <dbReference type="SAM" id="MobiDB-lite"/>
    </source>
</evidence>
<dbReference type="InterPro" id="IPR046831">
    <property type="entry name" value="Calmodulin_bind_N"/>
</dbReference>
<feature type="region of interest" description="Disordered" evidence="8">
    <location>
        <begin position="1"/>
        <end position="27"/>
    </location>
</feature>
<keyword evidence="4" id="KW-0238">DNA-binding</keyword>
<dbReference type="InterPro" id="IPR046829">
    <property type="entry name" value="Calmod_bind_C"/>
</dbReference>